<protein>
    <submittedName>
        <fullName evidence="2">Uncharacterized protein</fullName>
    </submittedName>
</protein>
<dbReference type="EMBL" id="BK015829">
    <property type="protein sequence ID" value="DAE27152.1"/>
    <property type="molecule type" value="Genomic_DNA"/>
</dbReference>
<feature type="transmembrane region" description="Helical" evidence="1">
    <location>
        <begin position="9"/>
        <end position="28"/>
    </location>
</feature>
<keyword evidence="1" id="KW-0472">Membrane</keyword>
<keyword evidence="1" id="KW-0812">Transmembrane</keyword>
<organism evidence="2">
    <name type="scientific">virus sp. ctnRj46</name>
    <dbReference type="NCBI Taxonomy" id="2826814"/>
    <lineage>
        <taxon>Viruses</taxon>
    </lineage>
</organism>
<name>A0A8S5R6Y5_9VIRU</name>
<reference evidence="2" key="1">
    <citation type="journal article" date="2021" name="Proc. Natl. Acad. Sci. U.S.A.">
        <title>A Catalog of Tens of Thousands of Viruses from Human Metagenomes Reveals Hidden Associations with Chronic Diseases.</title>
        <authorList>
            <person name="Tisza M.J."/>
            <person name="Buck C.B."/>
        </authorList>
    </citation>
    <scope>NUCLEOTIDE SEQUENCE</scope>
    <source>
        <strain evidence="2">CtnRj46</strain>
    </source>
</reference>
<keyword evidence="1" id="KW-1133">Transmembrane helix</keyword>
<proteinExistence type="predicted"/>
<evidence type="ECO:0000256" key="1">
    <source>
        <dbReference type="SAM" id="Phobius"/>
    </source>
</evidence>
<sequence>MIVTIKKFLFLNIHLVSKILNFFLVLLMY</sequence>
<accession>A0A8S5R6Y5</accession>
<evidence type="ECO:0000313" key="2">
    <source>
        <dbReference type="EMBL" id="DAE27152.1"/>
    </source>
</evidence>